<dbReference type="EMBL" id="QLTW01000070">
    <property type="protein sequence ID" value="MBT9145283.1"/>
    <property type="molecule type" value="Genomic_DNA"/>
</dbReference>
<evidence type="ECO:0000313" key="1">
    <source>
        <dbReference type="EMBL" id="MBT9145283.1"/>
    </source>
</evidence>
<reference evidence="1 2" key="1">
    <citation type="journal article" date="2021" name="bioRxiv">
        <title>Unique metabolic strategies in Hadean analogues reveal hints for primordial physiology.</title>
        <authorList>
            <person name="Nobu M.K."/>
            <person name="Nakai R."/>
            <person name="Tamazawa S."/>
            <person name="Mori H."/>
            <person name="Toyoda A."/>
            <person name="Ijiri A."/>
            <person name="Suzuki S."/>
            <person name="Kurokawa K."/>
            <person name="Kamagata Y."/>
            <person name="Tamaki H."/>
        </authorList>
    </citation>
    <scope>NUCLEOTIDE SEQUENCE [LARGE SCALE GENOMIC DNA]</scope>
    <source>
        <strain evidence="1">BS525</strain>
    </source>
</reference>
<dbReference type="AlphaFoldDB" id="A0A9E2BGS7"/>
<name>A0A9E2BGS7_PSYF1</name>
<gene>
    <name evidence="1" type="ORF">DDT42_01153</name>
</gene>
<comment type="caution">
    <text evidence="1">The sequence shown here is derived from an EMBL/GenBank/DDBJ whole genome shotgun (WGS) entry which is preliminary data.</text>
</comment>
<dbReference type="Proteomes" id="UP000811545">
    <property type="component" value="Unassembled WGS sequence"/>
</dbReference>
<proteinExistence type="predicted"/>
<sequence length="73" mass="8759">MQVKKNVTKEVAKRYQKVRKKEKGRILDELVALTGYYRTYASWLLRNFGRKIVLSGREGRRFIRGQRKTQEEV</sequence>
<evidence type="ECO:0000313" key="2">
    <source>
        <dbReference type="Proteomes" id="UP000811545"/>
    </source>
</evidence>
<organism evidence="1 2">
    <name type="scientific">Psychracetigena formicireducens</name>
    <dbReference type="NCBI Taxonomy" id="2986056"/>
    <lineage>
        <taxon>Bacteria</taxon>
        <taxon>Bacillati</taxon>
        <taxon>Candidatus Lithacetigenota</taxon>
        <taxon>Candidatus Psychracetigena</taxon>
    </lineage>
</organism>
<accession>A0A9E2BGS7</accession>
<protein>
    <submittedName>
        <fullName evidence="1">Uncharacterized protein</fullName>
    </submittedName>
</protein>